<sequence>MILFSCVAAQGAIHGKKIYAHYFPPYPLSVDNREYRYDWYTEQRFIGGDEKKNHKRPDGVIEDRPLPIEIRDGSSWKVDNLAAEIALARSFGIDGFVVDIMGDDEIFHGFFKDLLEAVDRNNLGFEIVLMPDMESKWSLDRKRIANLVCRYANHAAITRVNGRIVLSPYNAESSPMKKDIDGYLIDDDWWRSLILKDIPDLCRERVFFLPLFQGLSKYFSRYEDFSDGFADWGMRDPAGVDYLLASYLEISKKYPDKVPFFPVSPQDSRPKDKIYWEAGGGQLFLSSFAAADQISNSWIHLITWNDYGENTQIAPSCKTGYAFLSYLKAWKLKTSSDELIYFHRPNFVSDYDEKTGWRKMVLSSTASNAIGVFLNVEEKSTLVVEINTSRYYFSSTPGGNYFSIPMQTGNPNFKVFRDTGPVISLASSCRIGREGFDRDYGYCAGSSLNPIPPVIQSLCAQWTN</sequence>
<organism evidence="1 2">
    <name type="scientific">Curvibacter cyanobacteriorum</name>
    <dbReference type="NCBI Taxonomy" id="3026422"/>
    <lineage>
        <taxon>Bacteria</taxon>
        <taxon>Pseudomonadati</taxon>
        <taxon>Pseudomonadota</taxon>
        <taxon>Betaproteobacteria</taxon>
        <taxon>Burkholderiales</taxon>
        <taxon>Comamonadaceae</taxon>
        <taxon>Curvibacter</taxon>
    </lineage>
</organism>
<proteinExistence type="predicted"/>
<evidence type="ECO:0000313" key="1">
    <source>
        <dbReference type="EMBL" id="MDD0838241.1"/>
    </source>
</evidence>
<dbReference type="Gene3D" id="3.20.20.80">
    <property type="entry name" value="Glycosidases"/>
    <property type="match status" value="1"/>
</dbReference>
<dbReference type="EMBL" id="JAQSIP010000002">
    <property type="protein sequence ID" value="MDD0838241.1"/>
    <property type="molecule type" value="Genomic_DNA"/>
</dbReference>
<evidence type="ECO:0000313" key="2">
    <source>
        <dbReference type="Proteomes" id="UP001528673"/>
    </source>
</evidence>
<comment type="caution">
    <text evidence="1">The sequence shown here is derived from an EMBL/GenBank/DDBJ whole genome shotgun (WGS) entry which is preliminary data.</text>
</comment>
<dbReference type="InterPro" id="IPR005197">
    <property type="entry name" value="Glyco_hydro_71"/>
</dbReference>
<accession>A0ABT5MXR4</accession>
<protein>
    <submittedName>
        <fullName evidence="1">Endo-1,3-alpha-glucanase family glycosylhydrolase</fullName>
    </submittedName>
</protein>
<gene>
    <name evidence="1" type="ORF">PSQ40_06630</name>
</gene>
<keyword evidence="2" id="KW-1185">Reference proteome</keyword>
<name>A0ABT5MXR4_9BURK</name>
<dbReference type="Pfam" id="PF03659">
    <property type="entry name" value="Glyco_hydro_71"/>
    <property type="match status" value="1"/>
</dbReference>
<dbReference type="Proteomes" id="UP001528673">
    <property type="component" value="Unassembled WGS sequence"/>
</dbReference>
<reference evidence="1 2" key="1">
    <citation type="submission" date="2023-02" db="EMBL/GenBank/DDBJ databases">
        <title>Bacterial whole genomic sequence of Curvibacter sp. HBC61.</title>
        <authorList>
            <person name="Le V."/>
            <person name="Ko S.-R."/>
            <person name="Ahn C.-Y."/>
            <person name="Oh H.-M."/>
        </authorList>
    </citation>
    <scope>NUCLEOTIDE SEQUENCE [LARGE SCALE GENOMIC DNA]</scope>
    <source>
        <strain evidence="1 2">HBC61</strain>
    </source>
</reference>